<dbReference type="Pfam" id="PF00656">
    <property type="entry name" value="Peptidase_C14"/>
    <property type="match status" value="1"/>
</dbReference>
<dbReference type="InterPro" id="IPR050452">
    <property type="entry name" value="Metacaspase"/>
</dbReference>
<dbReference type="Gene3D" id="3.40.50.1460">
    <property type="match status" value="1"/>
</dbReference>
<comment type="similarity">
    <text evidence="1">Belongs to the peptidase C14B family.</text>
</comment>
<dbReference type="EMBL" id="JAUEPR010000059">
    <property type="protein sequence ID" value="KAK0470734.1"/>
    <property type="molecule type" value="Genomic_DNA"/>
</dbReference>
<protein>
    <recommendedName>
        <fullName evidence="2">Peptidase C14 caspase domain-containing protein</fullName>
    </recommendedName>
</protein>
<keyword evidence="4" id="KW-1185">Reference proteome</keyword>
<evidence type="ECO:0000313" key="3">
    <source>
        <dbReference type="EMBL" id="KAK0470734.1"/>
    </source>
</evidence>
<sequence>MRKMDPVEPVGDQDFTKSLYDSFMSRTREMLQSICGSNKANAANVVLSTLWIRLNAPWSGILTKLHPDSYSPCIPTENRRTLAATMEIENLMKHWSRLEELEARLERDYGMTGDIDSVDVFDETKSRAFRQRDEASIAAVKDLYSGQFCHYSNFEHVQAHGIDTSRFWVVLIGIDGYPTNPLRGCNLGVPKCRIQCLLGSKTQVAPRDPSDTYSCLIYNSDIEHGDNIVIYFSGHGSSYFSDEYCGETAGAIEALCPIDRKEEDDFAVPDISDREINIILSQISHTKGHRITLILDCSHSGPVIDNLSGVSGKNIPPMSGKSLTCMLDAANDTAINFHEYHSVFTAEWRPDMTSHVILAACRGHGIAKEERGETGLHGVFTESLVRTLRSGASNERSTYFDLIYSLNRSTTQELAVAGAYKHSMLWYQDA</sequence>
<evidence type="ECO:0000256" key="1">
    <source>
        <dbReference type="ARBA" id="ARBA00009005"/>
    </source>
</evidence>
<accession>A0AA39NSC7</accession>
<dbReference type="InterPro" id="IPR011600">
    <property type="entry name" value="Pept_C14_caspase"/>
</dbReference>
<dbReference type="Proteomes" id="UP001175227">
    <property type="component" value="Unassembled WGS sequence"/>
</dbReference>
<evidence type="ECO:0000313" key="4">
    <source>
        <dbReference type="Proteomes" id="UP001175227"/>
    </source>
</evidence>
<reference evidence="3" key="1">
    <citation type="submission" date="2023-06" db="EMBL/GenBank/DDBJ databases">
        <authorList>
            <consortium name="Lawrence Berkeley National Laboratory"/>
            <person name="Ahrendt S."/>
            <person name="Sahu N."/>
            <person name="Indic B."/>
            <person name="Wong-Bajracharya J."/>
            <person name="Merenyi Z."/>
            <person name="Ke H.-M."/>
            <person name="Monk M."/>
            <person name="Kocsube S."/>
            <person name="Drula E."/>
            <person name="Lipzen A."/>
            <person name="Balint B."/>
            <person name="Henrissat B."/>
            <person name="Andreopoulos B."/>
            <person name="Martin F.M."/>
            <person name="Harder C.B."/>
            <person name="Rigling D."/>
            <person name="Ford K.L."/>
            <person name="Foster G.D."/>
            <person name="Pangilinan J."/>
            <person name="Papanicolaou A."/>
            <person name="Barry K."/>
            <person name="LaButti K."/>
            <person name="Viragh M."/>
            <person name="Koriabine M."/>
            <person name="Yan M."/>
            <person name="Riley R."/>
            <person name="Champramary S."/>
            <person name="Plett K.L."/>
            <person name="Tsai I.J."/>
            <person name="Slot J."/>
            <person name="Sipos G."/>
            <person name="Plett J."/>
            <person name="Nagy L.G."/>
            <person name="Grigoriev I.V."/>
        </authorList>
    </citation>
    <scope>NUCLEOTIDE SEQUENCE</scope>
    <source>
        <strain evidence="3">ICMP 16352</strain>
    </source>
</reference>
<dbReference type="GO" id="GO:0004197">
    <property type="term" value="F:cysteine-type endopeptidase activity"/>
    <property type="evidence" value="ECO:0007669"/>
    <property type="project" value="InterPro"/>
</dbReference>
<dbReference type="GO" id="GO:0006508">
    <property type="term" value="P:proteolysis"/>
    <property type="evidence" value="ECO:0007669"/>
    <property type="project" value="InterPro"/>
</dbReference>
<dbReference type="GO" id="GO:0005737">
    <property type="term" value="C:cytoplasm"/>
    <property type="evidence" value="ECO:0007669"/>
    <property type="project" value="TreeGrafter"/>
</dbReference>
<gene>
    <name evidence="3" type="ORF">IW261DRAFT_1515171</name>
</gene>
<dbReference type="PANTHER" id="PTHR48104">
    <property type="entry name" value="METACASPASE-4"/>
    <property type="match status" value="1"/>
</dbReference>
<dbReference type="PANTHER" id="PTHR48104:SF30">
    <property type="entry name" value="METACASPASE-1"/>
    <property type="match status" value="1"/>
</dbReference>
<comment type="caution">
    <text evidence="3">The sequence shown here is derived from an EMBL/GenBank/DDBJ whole genome shotgun (WGS) entry which is preliminary data.</text>
</comment>
<evidence type="ECO:0000259" key="2">
    <source>
        <dbReference type="Pfam" id="PF00656"/>
    </source>
</evidence>
<name>A0AA39NSC7_9AGAR</name>
<feature type="domain" description="Peptidase C14 caspase" evidence="2">
    <location>
        <begin position="221"/>
        <end position="404"/>
    </location>
</feature>
<dbReference type="AlphaFoldDB" id="A0AA39NSC7"/>
<organism evidence="3 4">
    <name type="scientific">Armillaria novae-zelandiae</name>
    <dbReference type="NCBI Taxonomy" id="153914"/>
    <lineage>
        <taxon>Eukaryota</taxon>
        <taxon>Fungi</taxon>
        <taxon>Dikarya</taxon>
        <taxon>Basidiomycota</taxon>
        <taxon>Agaricomycotina</taxon>
        <taxon>Agaricomycetes</taxon>
        <taxon>Agaricomycetidae</taxon>
        <taxon>Agaricales</taxon>
        <taxon>Marasmiineae</taxon>
        <taxon>Physalacriaceae</taxon>
        <taxon>Armillaria</taxon>
    </lineage>
</organism>
<proteinExistence type="inferred from homology"/>